<dbReference type="SUPFAM" id="SSF109770">
    <property type="entry name" value="Nickel-containing superoxide dismutase, NiSOD"/>
    <property type="match status" value="1"/>
</dbReference>
<feature type="chain" id="PRO_5046715550" evidence="2">
    <location>
        <begin position="24"/>
        <end position="178"/>
    </location>
</feature>
<comment type="caution">
    <text evidence="3">The sequence shown here is derived from an EMBL/GenBank/DDBJ whole genome shotgun (WGS) entry which is preliminary data.</text>
</comment>
<reference evidence="4" key="1">
    <citation type="journal article" date="2019" name="Int. J. Syst. Evol. Microbiol.">
        <title>The Global Catalogue of Microorganisms (GCM) 10K type strain sequencing project: providing services to taxonomists for standard genome sequencing and annotation.</title>
        <authorList>
            <consortium name="The Broad Institute Genomics Platform"/>
            <consortium name="The Broad Institute Genome Sequencing Center for Infectious Disease"/>
            <person name="Wu L."/>
            <person name="Ma J."/>
        </authorList>
    </citation>
    <scope>NUCLEOTIDE SEQUENCE [LARGE SCALE GENOMIC DNA]</scope>
    <source>
        <strain evidence="4">CCUG 57942</strain>
    </source>
</reference>
<feature type="region of interest" description="Disordered" evidence="1">
    <location>
        <begin position="147"/>
        <end position="178"/>
    </location>
</feature>
<keyword evidence="2" id="KW-0732">Signal</keyword>
<evidence type="ECO:0000256" key="2">
    <source>
        <dbReference type="SAM" id="SignalP"/>
    </source>
</evidence>
<dbReference type="Proteomes" id="UP001597389">
    <property type="component" value="Unassembled WGS sequence"/>
</dbReference>
<feature type="compositionally biased region" description="Basic residues" evidence="1">
    <location>
        <begin position="159"/>
        <end position="178"/>
    </location>
</feature>
<feature type="signal peptide" evidence="2">
    <location>
        <begin position="1"/>
        <end position="23"/>
    </location>
</feature>
<evidence type="ECO:0000313" key="3">
    <source>
        <dbReference type="EMBL" id="MFD2158807.1"/>
    </source>
</evidence>
<protein>
    <submittedName>
        <fullName evidence="3">Superoxide dismutase [Ni]</fullName>
    </submittedName>
</protein>
<evidence type="ECO:0000313" key="4">
    <source>
        <dbReference type="Proteomes" id="UP001597389"/>
    </source>
</evidence>
<dbReference type="Gene3D" id="1.20.120.400">
    <property type="entry name" value="Nickel-containing superoxide dismutase"/>
    <property type="match status" value="1"/>
</dbReference>
<keyword evidence="4" id="KW-1185">Reference proteome</keyword>
<dbReference type="InterPro" id="IPR014123">
    <property type="entry name" value="Superoxide_dismutase_Ni-type"/>
</dbReference>
<dbReference type="EMBL" id="JBHUJB010000034">
    <property type="protein sequence ID" value="MFD2158807.1"/>
    <property type="molecule type" value="Genomic_DNA"/>
</dbReference>
<name>A0ABW4ZAA9_9BACT</name>
<gene>
    <name evidence="3" type="ORF">ACFSW8_07860</name>
</gene>
<sequence length="178" mass="19913">MKTPLLTALGTAFVLASAPLASAHCQIPCGIYADDNVFVTLHKDQETIAKAMQQIKELSKDPAANVNQISRWVTNKEQHAQNVQNVVAQYFLAQRIKINESDKEAYTKKLTMLHQITVYAMKCKQTTDLENAKKLHELIDSFHAAYSGKQKDKSSSTHSHGHGHSHDHKHSNGHSHKH</sequence>
<evidence type="ECO:0000256" key="1">
    <source>
        <dbReference type="SAM" id="MobiDB-lite"/>
    </source>
</evidence>
<proteinExistence type="predicted"/>
<organism evidence="3 4">
    <name type="scientific">Rubritalea tangerina</name>
    <dbReference type="NCBI Taxonomy" id="430798"/>
    <lineage>
        <taxon>Bacteria</taxon>
        <taxon>Pseudomonadati</taxon>
        <taxon>Verrucomicrobiota</taxon>
        <taxon>Verrucomicrobiia</taxon>
        <taxon>Verrucomicrobiales</taxon>
        <taxon>Rubritaleaceae</taxon>
        <taxon>Rubritalea</taxon>
    </lineage>
</organism>
<dbReference type="Pfam" id="PF09055">
    <property type="entry name" value="Sod_Ni"/>
    <property type="match status" value="1"/>
</dbReference>
<dbReference type="RefSeq" id="WP_377085821.1">
    <property type="nucleotide sequence ID" value="NZ_JBHSJL010000007.1"/>
</dbReference>
<accession>A0ABW4ZAA9</accession>
<dbReference type="InterPro" id="IPR036502">
    <property type="entry name" value="NiSOD_sf"/>
</dbReference>